<sequence length="247" mass="26442">LAELLQTMSDSRDTIQTFGSGWGNPAVLDDVGWAWFSVPVLGSSIASAGQMFFAWRIYIIGGSLVIPAVIGAVTTVQLGAGIWTGILIGRAGRFSRLQFSGMKPPWSAWLSATALADLVVVGGTVFYILKARQPGFRRDTDIALFRIIKVTAETGLLCAAFALIDLALFVAYNGDNTHLAVCIWLSKVYSNSIMAVSPRRATRGKNTSGNSLADPEFPGAHWARARPQRHGPLDGHGVLQRSHCAAG</sequence>
<protein>
    <recommendedName>
        <fullName evidence="2">DUF6534 domain-containing protein</fullName>
    </recommendedName>
</protein>
<keyword evidence="4" id="KW-1185">Reference proteome</keyword>
<accession>A0AAD7CHI5</accession>
<keyword evidence="1" id="KW-0812">Transmembrane</keyword>
<dbReference type="AlphaFoldDB" id="A0AAD7CHI5"/>
<name>A0AAD7CHI5_MYCRO</name>
<keyword evidence="1" id="KW-1133">Transmembrane helix</keyword>
<evidence type="ECO:0000256" key="1">
    <source>
        <dbReference type="SAM" id="Phobius"/>
    </source>
</evidence>
<feature type="domain" description="DUF6534" evidence="2">
    <location>
        <begin position="114"/>
        <end position="196"/>
    </location>
</feature>
<feature type="transmembrane region" description="Helical" evidence="1">
    <location>
        <begin position="65"/>
        <end position="88"/>
    </location>
</feature>
<feature type="non-terminal residue" evidence="3">
    <location>
        <position position="1"/>
    </location>
</feature>
<keyword evidence="1" id="KW-0472">Membrane</keyword>
<dbReference type="InterPro" id="IPR045339">
    <property type="entry name" value="DUF6534"/>
</dbReference>
<evidence type="ECO:0000313" key="3">
    <source>
        <dbReference type="EMBL" id="KAJ7649189.1"/>
    </source>
</evidence>
<feature type="transmembrane region" description="Helical" evidence="1">
    <location>
        <begin position="108"/>
        <end position="129"/>
    </location>
</feature>
<evidence type="ECO:0000313" key="4">
    <source>
        <dbReference type="Proteomes" id="UP001221757"/>
    </source>
</evidence>
<evidence type="ECO:0000259" key="2">
    <source>
        <dbReference type="Pfam" id="PF20152"/>
    </source>
</evidence>
<dbReference type="PANTHER" id="PTHR40465">
    <property type="entry name" value="CHROMOSOME 1, WHOLE GENOME SHOTGUN SEQUENCE"/>
    <property type="match status" value="1"/>
</dbReference>
<feature type="transmembrane region" description="Helical" evidence="1">
    <location>
        <begin position="150"/>
        <end position="172"/>
    </location>
</feature>
<reference evidence="3" key="1">
    <citation type="submission" date="2023-03" db="EMBL/GenBank/DDBJ databases">
        <title>Massive genome expansion in bonnet fungi (Mycena s.s.) driven by repeated elements and novel gene families across ecological guilds.</title>
        <authorList>
            <consortium name="Lawrence Berkeley National Laboratory"/>
            <person name="Harder C.B."/>
            <person name="Miyauchi S."/>
            <person name="Viragh M."/>
            <person name="Kuo A."/>
            <person name="Thoen E."/>
            <person name="Andreopoulos B."/>
            <person name="Lu D."/>
            <person name="Skrede I."/>
            <person name="Drula E."/>
            <person name="Henrissat B."/>
            <person name="Morin E."/>
            <person name="Kohler A."/>
            <person name="Barry K."/>
            <person name="LaButti K."/>
            <person name="Morin E."/>
            <person name="Salamov A."/>
            <person name="Lipzen A."/>
            <person name="Mereny Z."/>
            <person name="Hegedus B."/>
            <person name="Baldrian P."/>
            <person name="Stursova M."/>
            <person name="Weitz H."/>
            <person name="Taylor A."/>
            <person name="Grigoriev I.V."/>
            <person name="Nagy L.G."/>
            <person name="Martin F."/>
            <person name="Kauserud H."/>
        </authorList>
    </citation>
    <scope>NUCLEOTIDE SEQUENCE</scope>
    <source>
        <strain evidence="3">CBHHK067</strain>
    </source>
</reference>
<comment type="caution">
    <text evidence="3">The sequence shown here is derived from an EMBL/GenBank/DDBJ whole genome shotgun (WGS) entry which is preliminary data.</text>
</comment>
<organism evidence="3 4">
    <name type="scientific">Mycena rosella</name>
    <name type="common">Pink bonnet</name>
    <name type="synonym">Agaricus rosellus</name>
    <dbReference type="NCBI Taxonomy" id="1033263"/>
    <lineage>
        <taxon>Eukaryota</taxon>
        <taxon>Fungi</taxon>
        <taxon>Dikarya</taxon>
        <taxon>Basidiomycota</taxon>
        <taxon>Agaricomycotina</taxon>
        <taxon>Agaricomycetes</taxon>
        <taxon>Agaricomycetidae</taxon>
        <taxon>Agaricales</taxon>
        <taxon>Marasmiineae</taxon>
        <taxon>Mycenaceae</taxon>
        <taxon>Mycena</taxon>
    </lineage>
</organism>
<feature type="transmembrane region" description="Helical" evidence="1">
    <location>
        <begin position="33"/>
        <end position="53"/>
    </location>
</feature>
<proteinExistence type="predicted"/>
<dbReference type="EMBL" id="JARKIE010000369">
    <property type="protein sequence ID" value="KAJ7649189.1"/>
    <property type="molecule type" value="Genomic_DNA"/>
</dbReference>
<dbReference type="Pfam" id="PF20152">
    <property type="entry name" value="DUF6534"/>
    <property type="match status" value="1"/>
</dbReference>
<dbReference type="Proteomes" id="UP001221757">
    <property type="component" value="Unassembled WGS sequence"/>
</dbReference>
<dbReference type="PANTHER" id="PTHR40465:SF1">
    <property type="entry name" value="DUF6534 DOMAIN-CONTAINING PROTEIN"/>
    <property type="match status" value="1"/>
</dbReference>
<gene>
    <name evidence="3" type="ORF">B0H17DRAFT_958677</name>
</gene>